<dbReference type="PANTHER" id="PTHR23102:SF24">
    <property type="entry name" value="CLEAVAGE AND POLYADENYLATION SPECIFICITY FACTOR SUBUNIT 4"/>
    <property type="match status" value="1"/>
</dbReference>
<keyword evidence="7 10" id="KW-0862">Zinc</keyword>
<feature type="zinc finger region" description="C3H1-type" evidence="10">
    <location>
        <begin position="228"/>
        <end position="255"/>
    </location>
</feature>
<evidence type="ECO:0000256" key="3">
    <source>
        <dbReference type="ARBA" id="ARBA00022664"/>
    </source>
</evidence>
<dbReference type="PANTHER" id="PTHR23102">
    <property type="entry name" value="CLEAVAGE AND POLYADENYLATION SPECIFICITY FACTOR SUBUNIT 4-RELATED"/>
    <property type="match status" value="1"/>
</dbReference>
<comment type="similarity">
    <text evidence="2 11">Belongs to the CPSF4/YTH1 family.</text>
</comment>
<evidence type="ECO:0000313" key="13">
    <source>
        <dbReference type="EMBL" id="KAJ3176430.1"/>
    </source>
</evidence>
<evidence type="ECO:0000256" key="4">
    <source>
        <dbReference type="ARBA" id="ARBA00022723"/>
    </source>
</evidence>
<dbReference type="SMART" id="SM00356">
    <property type="entry name" value="ZnF_C3H1"/>
    <property type="match status" value="5"/>
</dbReference>
<evidence type="ECO:0000256" key="9">
    <source>
        <dbReference type="ARBA" id="ARBA00023242"/>
    </source>
</evidence>
<reference evidence="13" key="1">
    <citation type="submission" date="2020-05" db="EMBL/GenBank/DDBJ databases">
        <title>Phylogenomic resolution of chytrid fungi.</title>
        <authorList>
            <person name="Stajich J.E."/>
            <person name="Amses K."/>
            <person name="Simmons R."/>
            <person name="Seto K."/>
            <person name="Myers J."/>
            <person name="Bonds A."/>
            <person name="Quandt C.A."/>
            <person name="Barry K."/>
            <person name="Liu P."/>
            <person name="Grigoriev I."/>
            <person name="Longcore J.E."/>
            <person name="James T.Y."/>
        </authorList>
    </citation>
    <scope>NUCLEOTIDE SEQUENCE</scope>
    <source>
        <strain evidence="13">JEL0379</strain>
    </source>
</reference>
<dbReference type="Proteomes" id="UP001212152">
    <property type="component" value="Unassembled WGS sequence"/>
</dbReference>
<dbReference type="FunFam" id="4.10.1000.10:FF:000012">
    <property type="entry name" value="cleavage and polyadenylation specificity factor subunit 4"/>
    <property type="match status" value="1"/>
</dbReference>
<sequence length="320" mass="36292">MDLLERNLPGDKQITLLNYRALNPLLVNEPIALRGKETEPNQCELRALNKEGWLAMKNRFCALAIEQQHLFQHLRYHIFESANQQDYPNVNMPTAAADLPRNNTAASSAYALLALNSMPASVTFDFEPFLVSDLNLNINPPTISAPSDGPCKYFMKGHCHKGASCPFRHSRSNKTIVCKHWLRGLCKKGDLCEFLHEYNLRKMPECFFYIRNGSCSNPECMYLHIDPESKVKDCPWYTAGFCKFGPDCRQKHVRRPICQNFVTGFCLKGPDCTFGHPRFDPPNPNSIDSVPQNGYGDNTGAGNANRPFRSLEQVTCFKHE</sequence>
<name>A0AAD5TH86_9FUNG</name>
<dbReference type="Gene3D" id="4.10.1000.10">
    <property type="entry name" value="Zinc finger, CCCH-type"/>
    <property type="match status" value="2"/>
</dbReference>
<dbReference type="InterPro" id="IPR036855">
    <property type="entry name" value="Znf_CCCH_sf"/>
</dbReference>
<evidence type="ECO:0000313" key="14">
    <source>
        <dbReference type="Proteomes" id="UP001212152"/>
    </source>
</evidence>
<comment type="caution">
    <text evidence="13">The sequence shown here is derived from an EMBL/GenBank/DDBJ whole genome shotgun (WGS) entry which is preliminary data.</text>
</comment>
<dbReference type="EMBL" id="JADGJQ010000041">
    <property type="protein sequence ID" value="KAJ3176430.1"/>
    <property type="molecule type" value="Genomic_DNA"/>
</dbReference>
<evidence type="ECO:0000256" key="6">
    <source>
        <dbReference type="ARBA" id="ARBA00022771"/>
    </source>
</evidence>
<dbReference type="AlphaFoldDB" id="A0AAD5TH86"/>
<evidence type="ECO:0000256" key="2">
    <source>
        <dbReference type="ARBA" id="ARBA00008907"/>
    </source>
</evidence>
<feature type="domain" description="C3H1-type" evidence="12">
    <location>
        <begin position="173"/>
        <end position="199"/>
    </location>
</feature>
<feature type="domain" description="C3H1-type" evidence="12">
    <location>
        <begin position="228"/>
        <end position="255"/>
    </location>
</feature>
<feature type="zinc finger region" description="C3H1-type" evidence="10">
    <location>
        <begin position="145"/>
        <end position="172"/>
    </location>
</feature>
<keyword evidence="6 10" id="KW-0863">Zinc-finger</keyword>
<dbReference type="Pfam" id="PF14608">
    <property type="entry name" value="zf-CCCH_2"/>
    <property type="match status" value="3"/>
</dbReference>
<keyword evidence="14" id="KW-1185">Reference proteome</keyword>
<feature type="zinc finger region" description="C3H1-type" evidence="10">
    <location>
        <begin position="200"/>
        <end position="227"/>
    </location>
</feature>
<evidence type="ECO:0000256" key="5">
    <source>
        <dbReference type="ARBA" id="ARBA00022737"/>
    </source>
</evidence>
<dbReference type="GO" id="GO:0003723">
    <property type="term" value="F:RNA binding"/>
    <property type="evidence" value="ECO:0007669"/>
    <property type="project" value="UniProtKB-UniRule"/>
</dbReference>
<keyword evidence="9 11" id="KW-0539">Nucleus</keyword>
<accession>A0AAD5TH86</accession>
<dbReference type="SUPFAM" id="SSF90229">
    <property type="entry name" value="CCCH zinc finger"/>
    <property type="match status" value="3"/>
</dbReference>
<gene>
    <name evidence="13" type="primary">CPSF4_2</name>
    <name evidence="13" type="ORF">HDU87_005299</name>
</gene>
<keyword evidence="3 11" id="KW-0507">mRNA processing</keyword>
<proteinExistence type="inferred from homology"/>
<keyword evidence="4 10" id="KW-0479">Metal-binding</keyword>
<keyword evidence="8 11" id="KW-0694">RNA-binding</keyword>
<dbReference type="GO" id="GO:0031124">
    <property type="term" value="P:mRNA 3'-end processing"/>
    <property type="evidence" value="ECO:0007669"/>
    <property type="project" value="UniProtKB-UniRule"/>
</dbReference>
<dbReference type="Pfam" id="PF00642">
    <property type="entry name" value="zf-CCCH"/>
    <property type="match status" value="2"/>
</dbReference>
<feature type="zinc finger region" description="C3H1-type" evidence="10">
    <location>
        <begin position="257"/>
        <end position="279"/>
    </location>
</feature>
<feature type="domain" description="C3H1-type" evidence="12">
    <location>
        <begin position="257"/>
        <end position="279"/>
    </location>
</feature>
<keyword evidence="5 11" id="KW-0677">Repeat</keyword>
<evidence type="ECO:0000256" key="8">
    <source>
        <dbReference type="ARBA" id="ARBA00022884"/>
    </source>
</evidence>
<dbReference type="InterPro" id="IPR000571">
    <property type="entry name" value="Znf_CCCH"/>
</dbReference>
<dbReference type="GO" id="GO:0008270">
    <property type="term" value="F:zinc ion binding"/>
    <property type="evidence" value="ECO:0007669"/>
    <property type="project" value="UniProtKB-KW"/>
</dbReference>
<evidence type="ECO:0000256" key="11">
    <source>
        <dbReference type="RuleBase" id="RU369008"/>
    </source>
</evidence>
<organism evidence="13 14">
    <name type="scientific">Geranomyces variabilis</name>
    <dbReference type="NCBI Taxonomy" id="109894"/>
    <lineage>
        <taxon>Eukaryota</taxon>
        <taxon>Fungi</taxon>
        <taxon>Fungi incertae sedis</taxon>
        <taxon>Chytridiomycota</taxon>
        <taxon>Chytridiomycota incertae sedis</taxon>
        <taxon>Chytridiomycetes</taxon>
        <taxon>Spizellomycetales</taxon>
        <taxon>Powellomycetaceae</taxon>
        <taxon>Geranomyces</taxon>
    </lineage>
</organism>
<feature type="zinc finger region" description="C3H1-type" evidence="10">
    <location>
        <begin position="173"/>
        <end position="199"/>
    </location>
</feature>
<evidence type="ECO:0000259" key="12">
    <source>
        <dbReference type="PROSITE" id="PS50103"/>
    </source>
</evidence>
<feature type="domain" description="C3H1-type" evidence="12">
    <location>
        <begin position="200"/>
        <end position="227"/>
    </location>
</feature>
<dbReference type="GO" id="GO:0005634">
    <property type="term" value="C:nucleus"/>
    <property type="evidence" value="ECO:0007669"/>
    <property type="project" value="UniProtKB-SubCell"/>
</dbReference>
<evidence type="ECO:0000256" key="1">
    <source>
        <dbReference type="ARBA" id="ARBA00004123"/>
    </source>
</evidence>
<comment type="function">
    <text evidence="11">Component of the cleavage factor I (CF I) involved in pre-mRNA 3'-end processing.</text>
</comment>
<feature type="domain" description="C3H1-type" evidence="12">
    <location>
        <begin position="145"/>
        <end position="172"/>
    </location>
</feature>
<evidence type="ECO:0000256" key="7">
    <source>
        <dbReference type="ARBA" id="ARBA00022833"/>
    </source>
</evidence>
<evidence type="ECO:0000256" key="10">
    <source>
        <dbReference type="PROSITE-ProRule" id="PRU00723"/>
    </source>
</evidence>
<protein>
    <recommendedName>
        <fullName evidence="11">mRNA 3'-end-processing protein</fullName>
    </recommendedName>
</protein>
<dbReference type="InterPro" id="IPR045348">
    <property type="entry name" value="CPSF4/Yth1"/>
</dbReference>
<dbReference type="PROSITE" id="PS50103">
    <property type="entry name" value="ZF_C3H1"/>
    <property type="match status" value="5"/>
</dbReference>
<comment type="subcellular location">
    <subcellularLocation>
        <location evidence="1 11">Nucleus</location>
    </subcellularLocation>
</comment>